<keyword evidence="1 4" id="KW-0812">Transmembrane</keyword>
<keyword evidence="2 4" id="KW-1133">Transmembrane helix</keyword>
<evidence type="ECO:0000313" key="6">
    <source>
        <dbReference type="Proteomes" id="UP001415857"/>
    </source>
</evidence>
<sequence length="218" mass="23712">MISVGGAIIIATYTGRVIPLPWTNKSKNKPLIKGQLQENTIVGIIYCIIGVSSSAAYTILLAKTLPQYPTPLTLTTGTCLVGALINFTVAQVLGSRYGSRWMIDWNIMFLSYFYAGVMVSAFATYLIIIVTRVKGPVIVIAFSPLSMILVTSIGTIVLAEQVYVGGFGFGAFNHFKCIVKLLCDERHVERVEIGGLRLVGHEMVVSNLNSLHVSLIAR</sequence>
<dbReference type="PANTHER" id="PTHR31218">
    <property type="entry name" value="WAT1-RELATED PROTEIN"/>
    <property type="match status" value="1"/>
</dbReference>
<feature type="transmembrane region" description="Helical" evidence="4">
    <location>
        <begin position="41"/>
        <end position="60"/>
    </location>
</feature>
<evidence type="ECO:0000256" key="1">
    <source>
        <dbReference type="ARBA" id="ARBA00022692"/>
    </source>
</evidence>
<evidence type="ECO:0000313" key="5">
    <source>
        <dbReference type="EMBL" id="KAK9265426.1"/>
    </source>
</evidence>
<comment type="caution">
    <text evidence="5">The sequence shown here is derived from an EMBL/GenBank/DDBJ whole genome shotgun (WGS) entry which is preliminary data.</text>
</comment>
<accession>A0AAP0R407</accession>
<feature type="transmembrane region" description="Helical" evidence="4">
    <location>
        <begin position="72"/>
        <end position="93"/>
    </location>
</feature>
<dbReference type="GO" id="GO:0016020">
    <property type="term" value="C:membrane"/>
    <property type="evidence" value="ECO:0007669"/>
    <property type="project" value="InterPro"/>
</dbReference>
<gene>
    <name evidence="5" type="ORF">L1049_003551</name>
</gene>
<dbReference type="InterPro" id="IPR030184">
    <property type="entry name" value="WAT1-related"/>
</dbReference>
<dbReference type="GO" id="GO:0022857">
    <property type="term" value="F:transmembrane transporter activity"/>
    <property type="evidence" value="ECO:0007669"/>
    <property type="project" value="InterPro"/>
</dbReference>
<evidence type="ECO:0000256" key="4">
    <source>
        <dbReference type="SAM" id="Phobius"/>
    </source>
</evidence>
<dbReference type="Proteomes" id="UP001415857">
    <property type="component" value="Unassembled WGS sequence"/>
</dbReference>
<proteinExistence type="predicted"/>
<dbReference type="EMBL" id="JBBPBK010000397">
    <property type="protein sequence ID" value="KAK9265426.1"/>
    <property type="molecule type" value="Genomic_DNA"/>
</dbReference>
<protein>
    <recommendedName>
        <fullName evidence="7">WAT1-related protein</fullName>
    </recommendedName>
</protein>
<organism evidence="5 6">
    <name type="scientific">Liquidambar formosana</name>
    <name type="common">Formosan gum</name>
    <dbReference type="NCBI Taxonomy" id="63359"/>
    <lineage>
        <taxon>Eukaryota</taxon>
        <taxon>Viridiplantae</taxon>
        <taxon>Streptophyta</taxon>
        <taxon>Embryophyta</taxon>
        <taxon>Tracheophyta</taxon>
        <taxon>Spermatophyta</taxon>
        <taxon>Magnoliopsida</taxon>
        <taxon>eudicotyledons</taxon>
        <taxon>Gunneridae</taxon>
        <taxon>Pentapetalae</taxon>
        <taxon>Saxifragales</taxon>
        <taxon>Altingiaceae</taxon>
        <taxon>Liquidambar</taxon>
    </lineage>
</organism>
<feature type="transmembrane region" description="Helical" evidence="4">
    <location>
        <begin position="105"/>
        <end position="131"/>
    </location>
</feature>
<reference evidence="5 6" key="1">
    <citation type="journal article" date="2024" name="Plant J.">
        <title>Genome sequences and population genomics reveal climatic adaptation and genomic divergence between two closely related sweetgum species.</title>
        <authorList>
            <person name="Xu W.Q."/>
            <person name="Ren C.Q."/>
            <person name="Zhang X.Y."/>
            <person name="Comes H.P."/>
            <person name="Liu X.H."/>
            <person name="Li Y.G."/>
            <person name="Kettle C.J."/>
            <person name="Jalonen R."/>
            <person name="Gaisberger H."/>
            <person name="Ma Y.Z."/>
            <person name="Qiu Y.X."/>
        </authorList>
    </citation>
    <scope>NUCLEOTIDE SEQUENCE [LARGE SCALE GENOMIC DNA]</scope>
    <source>
        <strain evidence="5">Hangzhou</strain>
    </source>
</reference>
<name>A0AAP0R407_LIQFO</name>
<keyword evidence="3 4" id="KW-0472">Membrane</keyword>
<evidence type="ECO:0000256" key="3">
    <source>
        <dbReference type="ARBA" id="ARBA00023136"/>
    </source>
</evidence>
<evidence type="ECO:0000256" key="2">
    <source>
        <dbReference type="ARBA" id="ARBA00022989"/>
    </source>
</evidence>
<evidence type="ECO:0008006" key="7">
    <source>
        <dbReference type="Google" id="ProtNLM"/>
    </source>
</evidence>
<keyword evidence="6" id="KW-1185">Reference proteome</keyword>
<feature type="transmembrane region" description="Helical" evidence="4">
    <location>
        <begin position="137"/>
        <end position="159"/>
    </location>
</feature>
<dbReference type="AlphaFoldDB" id="A0AAP0R407"/>